<reference evidence="2 3" key="1">
    <citation type="submission" date="2018-02" db="EMBL/GenBank/DDBJ databases">
        <title>Genome sequence of the basidiomycete white-rot fungus Phlebia centrifuga.</title>
        <authorList>
            <person name="Granchi Z."/>
            <person name="Peng M."/>
            <person name="de Vries R.P."/>
            <person name="Hilden K."/>
            <person name="Makela M.R."/>
            <person name="Grigoriev I."/>
            <person name="Riley R."/>
        </authorList>
    </citation>
    <scope>NUCLEOTIDE SEQUENCE [LARGE SCALE GENOMIC DNA]</scope>
    <source>
        <strain evidence="2 3">FBCC195</strain>
    </source>
</reference>
<accession>A0A2R6QUI7</accession>
<gene>
    <name evidence="2" type="ORF">PHLCEN_2v3263</name>
</gene>
<dbReference type="EMBL" id="MLYV02000308">
    <property type="protein sequence ID" value="PSS15414.1"/>
    <property type="molecule type" value="Genomic_DNA"/>
</dbReference>
<keyword evidence="3" id="KW-1185">Reference proteome</keyword>
<organism evidence="2 3">
    <name type="scientific">Hermanssonia centrifuga</name>
    <dbReference type="NCBI Taxonomy" id="98765"/>
    <lineage>
        <taxon>Eukaryota</taxon>
        <taxon>Fungi</taxon>
        <taxon>Dikarya</taxon>
        <taxon>Basidiomycota</taxon>
        <taxon>Agaricomycotina</taxon>
        <taxon>Agaricomycetes</taxon>
        <taxon>Polyporales</taxon>
        <taxon>Meruliaceae</taxon>
        <taxon>Hermanssonia</taxon>
    </lineage>
</organism>
<dbReference type="AlphaFoldDB" id="A0A2R6QUI7"/>
<protein>
    <submittedName>
        <fullName evidence="2">Uncharacterized protein</fullName>
    </submittedName>
</protein>
<dbReference type="Proteomes" id="UP000186601">
    <property type="component" value="Unassembled WGS sequence"/>
</dbReference>
<proteinExistence type="predicted"/>
<feature type="region of interest" description="Disordered" evidence="1">
    <location>
        <begin position="42"/>
        <end position="65"/>
    </location>
</feature>
<evidence type="ECO:0000256" key="1">
    <source>
        <dbReference type="SAM" id="MobiDB-lite"/>
    </source>
</evidence>
<comment type="caution">
    <text evidence="2">The sequence shown here is derived from an EMBL/GenBank/DDBJ whole genome shotgun (WGS) entry which is preliminary data.</text>
</comment>
<name>A0A2R6QUI7_9APHY</name>
<evidence type="ECO:0000313" key="2">
    <source>
        <dbReference type="EMBL" id="PSS15414.1"/>
    </source>
</evidence>
<evidence type="ECO:0000313" key="3">
    <source>
        <dbReference type="Proteomes" id="UP000186601"/>
    </source>
</evidence>
<sequence length="65" mass="7350">MILKQQEDTVLLGQKGSGMECQGCDQAQTVRPIGYHQGRRYCSRRGQTGRSRVDTPSVRGENIRR</sequence>